<dbReference type="InterPro" id="IPR020846">
    <property type="entry name" value="MFS_dom"/>
</dbReference>
<dbReference type="InterPro" id="IPR050930">
    <property type="entry name" value="MFS_Vesicular_Transporter"/>
</dbReference>
<feature type="domain" description="Major facilitator superfamily (MFS) profile" evidence="7">
    <location>
        <begin position="71"/>
        <end position="497"/>
    </location>
</feature>
<feature type="transmembrane region" description="Helical" evidence="6">
    <location>
        <begin position="143"/>
        <end position="160"/>
    </location>
</feature>
<evidence type="ECO:0000256" key="2">
    <source>
        <dbReference type="ARBA" id="ARBA00022448"/>
    </source>
</evidence>
<organism evidence="8 9">
    <name type="scientific">Armillaria tabescens</name>
    <name type="common">Ringless honey mushroom</name>
    <name type="synonym">Agaricus tabescens</name>
    <dbReference type="NCBI Taxonomy" id="1929756"/>
    <lineage>
        <taxon>Eukaryota</taxon>
        <taxon>Fungi</taxon>
        <taxon>Dikarya</taxon>
        <taxon>Basidiomycota</taxon>
        <taxon>Agaricomycotina</taxon>
        <taxon>Agaricomycetes</taxon>
        <taxon>Agaricomycetidae</taxon>
        <taxon>Agaricales</taxon>
        <taxon>Marasmiineae</taxon>
        <taxon>Physalacriaceae</taxon>
        <taxon>Desarmillaria</taxon>
    </lineage>
</organism>
<feature type="transmembrane region" description="Helical" evidence="6">
    <location>
        <begin position="393"/>
        <end position="415"/>
    </location>
</feature>
<keyword evidence="5 6" id="KW-0472">Membrane</keyword>
<dbReference type="GO" id="GO:0022857">
    <property type="term" value="F:transmembrane transporter activity"/>
    <property type="evidence" value="ECO:0007669"/>
    <property type="project" value="InterPro"/>
</dbReference>
<dbReference type="GO" id="GO:0016020">
    <property type="term" value="C:membrane"/>
    <property type="evidence" value="ECO:0007669"/>
    <property type="project" value="UniProtKB-SubCell"/>
</dbReference>
<keyword evidence="2" id="KW-0813">Transport</keyword>
<dbReference type="InterPro" id="IPR036259">
    <property type="entry name" value="MFS_trans_sf"/>
</dbReference>
<dbReference type="SUPFAM" id="SSF103473">
    <property type="entry name" value="MFS general substrate transporter"/>
    <property type="match status" value="1"/>
</dbReference>
<evidence type="ECO:0000259" key="7">
    <source>
        <dbReference type="PROSITE" id="PS50850"/>
    </source>
</evidence>
<feature type="transmembrane region" description="Helical" evidence="6">
    <location>
        <begin position="367"/>
        <end position="387"/>
    </location>
</feature>
<dbReference type="Gene3D" id="1.20.1250.20">
    <property type="entry name" value="MFS general substrate transporter like domains"/>
    <property type="match status" value="1"/>
</dbReference>
<dbReference type="PROSITE" id="PS50850">
    <property type="entry name" value="MFS"/>
    <property type="match status" value="1"/>
</dbReference>
<evidence type="ECO:0000313" key="9">
    <source>
        <dbReference type="Proteomes" id="UP001175211"/>
    </source>
</evidence>
<dbReference type="Pfam" id="PF07690">
    <property type="entry name" value="MFS_1"/>
    <property type="match status" value="1"/>
</dbReference>
<proteinExistence type="predicted"/>
<dbReference type="Proteomes" id="UP001175211">
    <property type="component" value="Unassembled WGS sequence"/>
</dbReference>
<keyword evidence="4 6" id="KW-1133">Transmembrane helix</keyword>
<dbReference type="CDD" id="cd17325">
    <property type="entry name" value="MFS_MdtG_SLC18_like"/>
    <property type="match status" value="1"/>
</dbReference>
<keyword evidence="3 6" id="KW-0812">Transmembrane</keyword>
<feature type="transmembrane region" description="Helical" evidence="6">
    <location>
        <begin position="299"/>
        <end position="319"/>
    </location>
</feature>
<keyword evidence="9" id="KW-1185">Reference proteome</keyword>
<feature type="transmembrane region" description="Helical" evidence="6">
    <location>
        <begin position="114"/>
        <end position="136"/>
    </location>
</feature>
<evidence type="ECO:0000256" key="3">
    <source>
        <dbReference type="ARBA" id="ARBA00022692"/>
    </source>
</evidence>
<dbReference type="AlphaFoldDB" id="A0AA39KE69"/>
<evidence type="ECO:0000256" key="6">
    <source>
        <dbReference type="SAM" id="Phobius"/>
    </source>
</evidence>
<name>A0AA39KE69_ARMTA</name>
<reference evidence="8" key="1">
    <citation type="submission" date="2023-06" db="EMBL/GenBank/DDBJ databases">
        <authorList>
            <consortium name="Lawrence Berkeley National Laboratory"/>
            <person name="Ahrendt S."/>
            <person name="Sahu N."/>
            <person name="Indic B."/>
            <person name="Wong-Bajracharya J."/>
            <person name="Merenyi Z."/>
            <person name="Ke H.-M."/>
            <person name="Monk M."/>
            <person name="Kocsube S."/>
            <person name="Drula E."/>
            <person name="Lipzen A."/>
            <person name="Balint B."/>
            <person name="Henrissat B."/>
            <person name="Andreopoulos B."/>
            <person name="Martin F.M."/>
            <person name="Harder C.B."/>
            <person name="Rigling D."/>
            <person name="Ford K.L."/>
            <person name="Foster G.D."/>
            <person name="Pangilinan J."/>
            <person name="Papanicolaou A."/>
            <person name="Barry K."/>
            <person name="LaButti K."/>
            <person name="Viragh M."/>
            <person name="Koriabine M."/>
            <person name="Yan M."/>
            <person name="Riley R."/>
            <person name="Champramary S."/>
            <person name="Plett K.L."/>
            <person name="Tsai I.J."/>
            <person name="Slot J."/>
            <person name="Sipos G."/>
            <person name="Plett J."/>
            <person name="Nagy L.G."/>
            <person name="Grigoriev I.V."/>
        </authorList>
    </citation>
    <scope>NUCLEOTIDE SEQUENCE</scope>
    <source>
        <strain evidence="8">CCBAS 213</strain>
    </source>
</reference>
<accession>A0AA39KE69</accession>
<evidence type="ECO:0000256" key="5">
    <source>
        <dbReference type="ARBA" id="ARBA00023136"/>
    </source>
</evidence>
<sequence length="497" mass="53945">MRNPKPSKPGFGYHFCIYTGDVTSGTAIQLTDVKRTYRRGYKGSLKAAHPIRTSSLSTACFLAPTTEKPKNTIRVGNGGRRTGTVVDVLIFSLSIPMVPFQLKALGYKDVASLNGWLLFAYSAGGIIASVPVALWSEAYNTRRLPYITGVLTLIVSQIMFMEAPSYWVMCFARCLQGAGNYTRLVVGSALLCDRSPSRVVGRQLDIVMSGVLLGLFIGTPIARPLYARFGLRGPFIFGVIVSLPDLVFRLLITGASRPPPSSVISDHIPLERKELDNKEIGVTVQSDEARISFVRSFRFLLQSHCALGAACVSAIIAILEGMLNTVLSSHLSSVWGLDASKVGLVLLASLIPTIFAPPISGWLADRFGVSIVIMVTLISAMPEYLVMILDVHLALLIAAYACATLFTYGLATLVLTECASITRTADGMRMSMRLAIWRTRSDPQVCYSLLPIVGGQMYDNIAEGWTAFDGCGITCSLYGRGAPHWGETHQVKHLAVH</sequence>
<evidence type="ECO:0000256" key="4">
    <source>
        <dbReference type="ARBA" id="ARBA00022989"/>
    </source>
</evidence>
<feature type="transmembrane region" description="Helical" evidence="6">
    <location>
        <begin position="204"/>
        <end position="222"/>
    </location>
</feature>
<dbReference type="InterPro" id="IPR024989">
    <property type="entry name" value="MFS_assoc_dom"/>
</dbReference>
<feature type="transmembrane region" description="Helical" evidence="6">
    <location>
        <begin position="339"/>
        <end position="355"/>
    </location>
</feature>
<dbReference type="PANTHER" id="PTHR23506:SF23">
    <property type="entry name" value="GH10249P"/>
    <property type="match status" value="1"/>
</dbReference>
<protein>
    <submittedName>
        <fullName evidence="8">MFS general substrate transporter</fullName>
    </submittedName>
</protein>
<comment type="caution">
    <text evidence="8">The sequence shown here is derived from an EMBL/GenBank/DDBJ whole genome shotgun (WGS) entry which is preliminary data.</text>
</comment>
<gene>
    <name evidence="8" type="ORF">EV420DRAFT_1644318</name>
</gene>
<dbReference type="EMBL" id="JAUEPS010000023">
    <property type="protein sequence ID" value="KAK0457168.1"/>
    <property type="molecule type" value="Genomic_DNA"/>
</dbReference>
<comment type="subcellular location">
    <subcellularLocation>
        <location evidence="1">Membrane</location>
        <topology evidence="1">Multi-pass membrane protein</topology>
    </subcellularLocation>
</comment>
<dbReference type="InterPro" id="IPR011701">
    <property type="entry name" value="MFS"/>
</dbReference>
<dbReference type="PANTHER" id="PTHR23506">
    <property type="entry name" value="GH10249P"/>
    <property type="match status" value="1"/>
</dbReference>
<dbReference type="RefSeq" id="XP_060329483.1">
    <property type="nucleotide sequence ID" value="XM_060477629.1"/>
</dbReference>
<evidence type="ECO:0000256" key="1">
    <source>
        <dbReference type="ARBA" id="ARBA00004141"/>
    </source>
</evidence>
<feature type="transmembrane region" description="Helical" evidence="6">
    <location>
        <begin position="84"/>
        <end position="102"/>
    </location>
</feature>
<dbReference type="Pfam" id="PF12832">
    <property type="entry name" value="MFS_1_like"/>
    <property type="match status" value="1"/>
</dbReference>
<evidence type="ECO:0000313" key="8">
    <source>
        <dbReference type="EMBL" id="KAK0457168.1"/>
    </source>
</evidence>
<dbReference type="GeneID" id="85361177"/>